<dbReference type="STRING" id="1192866.LEP1GSC133_4475"/>
<organism evidence="1 2">
    <name type="scientific">Leptospira borgpetersenii serovar Pomona str. 200901868</name>
    <dbReference type="NCBI Taxonomy" id="1192866"/>
    <lineage>
        <taxon>Bacteria</taxon>
        <taxon>Pseudomonadati</taxon>
        <taxon>Spirochaetota</taxon>
        <taxon>Spirochaetia</taxon>
        <taxon>Leptospirales</taxon>
        <taxon>Leptospiraceae</taxon>
        <taxon>Leptospira</taxon>
    </lineage>
</organism>
<evidence type="ECO:0000313" key="2">
    <source>
        <dbReference type="Proteomes" id="UP000012159"/>
    </source>
</evidence>
<dbReference type="AlphaFoldDB" id="M6W7A1"/>
<comment type="caution">
    <text evidence="1">The sequence shown here is derived from an EMBL/GenBank/DDBJ whole genome shotgun (WGS) entry which is preliminary data.</text>
</comment>
<proteinExistence type="predicted"/>
<gene>
    <name evidence="1" type="ORF">LEP1GSC133_4475</name>
</gene>
<evidence type="ECO:0000313" key="1">
    <source>
        <dbReference type="EMBL" id="EMO63346.1"/>
    </source>
</evidence>
<reference evidence="1 2" key="1">
    <citation type="submission" date="2013-01" db="EMBL/GenBank/DDBJ databases">
        <authorList>
            <person name="Harkins D.M."/>
            <person name="Durkin A.S."/>
            <person name="Brinkac L.M."/>
            <person name="Haft D.H."/>
            <person name="Selengut J.D."/>
            <person name="Sanka R."/>
            <person name="DePew J."/>
            <person name="Purushe J."/>
            <person name="Picardeau M."/>
            <person name="Werts C."/>
            <person name="Goarant C."/>
            <person name="Vinetz J.M."/>
            <person name="Sutton G.G."/>
            <person name="Nierman W.C."/>
            <person name="Fouts D.E."/>
        </authorList>
    </citation>
    <scope>NUCLEOTIDE SEQUENCE [LARGE SCALE GENOMIC DNA]</scope>
    <source>
        <strain evidence="1 2">200901868</strain>
    </source>
</reference>
<dbReference type="Proteomes" id="UP000012159">
    <property type="component" value="Unassembled WGS sequence"/>
</dbReference>
<sequence length="72" mass="8780">MITQYKLEYLKRSLYLSKKMKSDNSLRTETEIIDILLTRCALMEEYQRQHDISDQFDDWRKDQNIGIEGYTR</sequence>
<name>M6W7A1_LEPBO</name>
<protein>
    <submittedName>
        <fullName evidence="1">Uncharacterized protein</fullName>
    </submittedName>
</protein>
<dbReference type="EMBL" id="AKWF02000056">
    <property type="protein sequence ID" value="EMO63346.1"/>
    <property type="molecule type" value="Genomic_DNA"/>
</dbReference>
<accession>M6W7A1</accession>